<dbReference type="InterPro" id="IPR021109">
    <property type="entry name" value="Peptidase_aspartic_dom_sf"/>
</dbReference>
<evidence type="ECO:0000256" key="1">
    <source>
        <dbReference type="SAM" id="SignalP"/>
    </source>
</evidence>
<dbReference type="AlphaFoldDB" id="A0A413H084"/>
<protein>
    <recommendedName>
        <fullName evidence="4">Aspartyl protease</fullName>
    </recommendedName>
</protein>
<accession>A0A413H084</accession>
<dbReference type="EMBL" id="QSCF01000036">
    <property type="protein sequence ID" value="RGX76857.1"/>
    <property type="molecule type" value="Genomic_DNA"/>
</dbReference>
<organism evidence="2 3">
    <name type="scientific">Bacteroides stercorirosoris</name>
    <dbReference type="NCBI Taxonomy" id="871324"/>
    <lineage>
        <taxon>Bacteria</taxon>
        <taxon>Pseudomonadati</taxon>
        <taxon>Bacteroidota</taxon>
        <taxon>Bacteroidia</taxon>
        <taxon>Bacteroidales</taxon>
        <taxon>Bacteroidaceae</taxon>
        <taxon>Bacteroides</taxon>
    </lineage>
</organism>
<reference evidence="2 3" key="1">
    <citation type="submission" date="2018-08" db="EMBL/GenBank/DDBJ databases">
        <title>A genome reference for cultivated species of the human gut microbiota.</title>
        <authorList>
            <person name="Zou Y."/>
            <person name="Xue W."/>
            <person name="Luo G."/>
        </authorList>
    </citation>
    <scope>NUCLEOTIDE SEQUENCE [LARGE SCALE GENOMIC DNA]</scope>
    <source>
        <strain evidence="2 3">OF03-9BH</strain>
    </source>
</reference>
<evidence type="ECO:0008006" key="4">
    <source>
        <dbReference type="Google" id="ProtNLM"/>
    </source>
</evidence>
<feature type="signal peptide" evidence="1">
    <location>
        <begin position="1"/>
        <end position="20"/>
    </location>
</feature>
<evidence type="ECO:0000313" key="2">
    <source>
        <dbReference type="EMBL" id="RGX76857.1"/>
    </source>
</evidence>
<dbReference type="OrthoDB" id="1034934at2"/>
<name>A0A413H084_9BACE</name>
<dbReference type="Proteomes" id="UP000286075">
    <property type="component" value="Unassembled WGS sequence"/>
</dbReference>
<dbReference type="Gene3D" id="2.40.70.10">
    <property type="entry name" value="Acid Proteases"/>
    <property type="match status" value="2"/>
</dbReference>
<sequence length="277" mass="31638">MSLRFFSLCVVLIAYTMAEAQSKLIFKDKFMYTDVLVANKENVHNVLSLIDTGSSLCMVDSTFAVDSCGVKENDLKTVLVNETQIKISSATIDSIHFCGKTYCKVHCLIVDLMGIYQKYAPKFIVGANIFKSGAWKFDMERSIIEPYNANKRAVGTVFKWKNHKDYSDVAIDYIIFDSKIDGKKTRFAFDTGCKNNKLQRNFYTGATEKIQKETANIENKLSIKTVDLCRDVKFKIDKSEFTLDFVIGDYNIGLLNIEFLQNHSFILNYKKQTLELL</sequence>
<feature type="chain" id="PRO_5019442230" description="Aspartyl protease" evidence="1">
    <location>
        <begin position="21"/>
        <end position="277"/>
    </location>
</feature>
<evidence type="ECO:0000313" key="3">
    <source>
        <dbReference type="Proteomes" id="UP000286075"/>
    </source>
</evidence>
<gene>
    <name evidence="2" type="ORF">DXA68_18240</name>
</gene>
<keyword evidence="1" id="KW-0732">Signal</keyword>
<proteinExistence type="predicted"/>
<comment type="caution">
    <text evidence="2">The sequence shown here is derived from an EMBL/GenBank/DDBJ whole genome shotgun (WGS) entry which is preliminary data.</text>
</comment>